<gene>
    <name evidence="9" type="ORF">OHC33_010175</name>
</gene>
<dbReference type="GO" id="GO:0004497">
    <property type="term" value="F:monooxygenase activity"/>
    <property type="evidence" value="ECO:0007669"/>
    <property type="project" value="UniProtKB-KW"/>
</dbReference>
<keyword evidence="10" id="KW-1185">Reference proteome</keyword>
<dbReference type="AlphaFoldDB" id="A0AAN8I1D6"/>
<keyword evidence="3" id="KW-0349">Heme</keyword>
<comment type="caution">
    <text evidence="9">The sequence shown here is derived from an EMBL/GenBank/DDBJ whole genome shotgun (WGS) entry which is preliminary data.</text>
</comment>
<dbReference type="GO" id="GO:0046872">
    <property type="term" value="F:metal ion binding"/>
    <property type="evidence" value="ECO:0007669"/>
    <property type="project" value="UniProtKB-KW"/>
</dbReference>
<keyword evidence="5" id="KW-0560">Oxidoreductase</keyword>
<accession>A0AAN8I1D6</accession>
<feature type="region of interest" description="Disordered" evidence="8">
    <location>
        <begin position="226"/>
        <end position="250"/>
    </location>
</feature>
<comment type="cofactor">
    <cofactor evidence="1">
        <name>heme</name>
        <dbReference type="ChEBI" id="CHEBI:30413"/>
    </cofactor>
</comment>
<protein>
    <submittedName>
        <fullName evidence="9">Uncharacterized protein</fullName>
    </submittedName>
</protein>
<evidence type="ECO:0000256" key="2">
    <source>
        <dbReference type="ARBA" id="ARBA00010617"/>
    </source>
</evidence>
<organism evidence="9 10">
    <name type="scientific">Knufia fluminis</name>
    <dbReference type="NCBI Taxonomy" id="191047"/>
    <lineage>
        <taxon>Eukaryota</taxon>
        <taxon>Fungi</taxon>
        <taxon>Dikarya</taxon>
        <taxon>Ascomycota</taxon>
        <taxon>Pezizomycotina</taxon>
        <taxon>Eurotiomycetes</taxon>
        <taxon>Chaetothyriomycetidae</taxon>
        <taxon>Chaetothyriales</taxon>
        <taxon>Trichomeriaceae</taxon>
        <taxon>Knufia</taxon>
    </lineage>
</organism>
<evidence type="ECO:0000256" key="6">
    <source>
        <dbReference type="ARBA" id="ARBA00023004"/>
    </source>
</evidence>
<evidence type="ECO:0000256" key="3">
    <source>
        <dbReference type="ARBA" id="ARBA00022617"/>
    </source>
</evidence>
<keyword evidence="4" id="KW-0479">Metal-binding</keyword>
<comment type="similarity">
    <text evidence="2">Belongs to the cytochrome P450 family.</text>
</comment>
<reference evidence="9 10" key="1">
    <citation type="submission" date="2022-12" db="EMBL/GenBank/DDBJ databases">
        <title>Genomic features and morphological characterization of a novel Knufia sp. strain isolated from spacecraft assembly facility.</title>
        <authorList>
            <person name="Teixeira M."/>
            <person name="Chander A.M."/>
            <person name="Stajich J.E."/>
            <person name="Venkateswaran K."/>
        </authorList>
    </citation>
    <scope>NUCLEOTIDE SEQUENCE [LARGE SCALE GENOMIC DNA]</scope>
    <source>
        <strain evidence="9 10">FJI-L2-BK-P2</strain>
    </source>
</reference>
<proteinExistence type="inferred from homology"/>
<evidence type="ECO:0000256" key="5">
    <source>
        <dbReference type="ARBA" id="ARBA00023002"/>
    </source>
</evidence>
<evidence type="ECO:0000256" key="4">
    <source>
        <dbReference type="ARBA" id="ARBA00022723"/>
    </source>
</evidence>
<evidence type="ECO:0000313" key="10">
    <source>
        <dbReference type="Proteomes" id="UP001316803"/>
    </source>
</evidence>
<dbReference type="EMBL" id="JAKLMC020000043">
    <property type="protein sequence ID" value="KAK5948752.1"/>
    <property type="molecule type" value="Genomic_DNA"/>
</dbReference>
<evidence type="ECO:0000256" key="7">
    <source>
        <dbReference type="ARBA" id="ARBA00023033"/>
    </source>
</evidence>
<evidence type="ECO:0000256" key="8">
    <source>
        <dbReference type="SAM" id="MobiDB-lite"/>
    </source>
</evidence>
<dbReference type="PANTHER" id="PTHR46206:SF1">
    <property type="entry name" value="P450, PUTATIVE (EUROFUNG)-RELATED"/>
    <property type="match status" value="1"/>
</dbReference>
<dbReference type="PANTHER" id="PTHR46206">
    <property type="entry name" value="CYTOCHROME P450"/>
    <property type="match status" value="1"/>
</dbReference>
<dbReference type="Proteomes" id="UP001316803">
    <property type="component" value="Unassembled WGS sequence"/>
</dbReference>
<keyword evidence="6" id="KW-0408">Iron</keyword>
<evidence type="ECO:0000256" key="1">
    <source>
        <dbReference type="ARBA" id="ARBA00001971"/>
    </source>
</evidence>
<name>A0AAN8I1D6_9EURO</name>
<evidence type="ECO:0000313" key="9">
    <source>
        <dbReference type="EMBL" id="KAK5948752.1"/>
    </source>
</evidence>
<sequence>MSGMHSISDDFKPTVFVLASGIMALATYALKAVLSAGNVPPHLCWPAHAKYQWLAGLRGLRDQDLDLRTVLLTAHSSVRQAKGQESPYAITTLLEGPTVILPPSKATWIGRLPQHTASFVEQAKDQLCLEFTIFDLAIASDPLNIRTITVLMRQDGEAFIKGIVQEVCATCGEAFGCDASQWTNVNLWRFTSAAVLKSIQSMLVGRSLCKFAFLVQGETKTLMLGFPRRQNSSSSPRGRGVAPSPTHATPAAVPVPLLLSLQD</sequence>
<keyword evidence="7" id="KW-0503">Monooxygenase</keyword>